<dbReference type="InterPro" id="IPR017665">
    <property type="entry name" value="Guanylate_kinase"/>
</dbReference>
<name>Q240P9_TETTS</name>
<dbReference type="AlphaFoldDB" id="Q240P9"/>
<dbReference type="STRING" id="312017.Q240P9"/>
<dbReference type="GO" id="GO:0005524">
    <property type="term" value="F:ATP binding"/>
    <property type="evidence" value="ECO:0007669"/>
    <property type="project" value="UniProtKB-KW"/>
</dbReference>
<dbReference type="InParanoid" id="Q240P9"/>
<dbReference type="PANTHER" id="PTHR23117:SF13">
    <property type="entry name" value="GUANYLATE KINASE"/>
    <property type="match status" value="1"/>
</dbReference>
<evidence type="ECO:0000259" key="7">
    <source>
        <dbReference type="PROSITE" id="PS50052"/>
    </source>
</evidence>
<dbReference type="GO" id="GO:0005829">
    <property type="term" value="C:cytosol"/>
    <property type="evidence" value="ECO:0007669"/>
    <property type="project" value="TreeGrafter"/>
</dbReference>
<dbReference type="SUPFAM" id="SSF52540">
    <property type="entry name" value="P-loop containing nucleoside triphosphate hydrolases"/>
    <property type="match status" value="1"/>
</dbReference>
<dbReference type="PANTHER" id="PTHR23117">
    <property type="entry name" value="GUANYLATE KINASE-RELATED"/>
    <property type="match status" value="1"/>
</dbReference>
<dbReference type="NCBIfam" id="TIGR03263">
    <property type="entry name" value="guanyl_kin"/>
    <property type="match status" value="1"/>
</dbReference>
<dbReference type="SMART" id="SM00072">
    <property type="entry name" value="GuKc"/>
    <property type="match status" value="1"/>
</dbReference>
<dbReference type="InterPro" id="IPR027417">
    <property type="entry name" value="P-loop_NTPase"/>
</dbReference>
<dbReference type="Proteomes" id="UP000009168">
    <property type="component" value="Unassembled WGS sequence"/>
</dbReference>
<dbReference type="HOGENOM" id="CLU_001715_0_1_1"/>
<dbReference type="RefSeq" id="XP_001022610.1">
    <property type="nucleotide sequence ID" value="XM_001022610.3"/>
</dbReference>
<keyword evidence="4" id="KW-0547">Nucleotide-binding</keyword>
<protein>
    <recommendedName>
        <fullName evidence="2">guanylate kinase</fullName>
        <ecNumber evidence="2">2.7.4.8</ecNumber>
    </recommendedName>
</protein>
<dbReference type="InterPro" id="IPR020590">
    <property type="entry name" value="Guanylate_kinase_CS"/>
</dbReference>
<keyword evidence="3" id="KW-0808">Transferase</keyword>
<dbReference type="eggNOG" id="KOG0707">
    <property type="taxonomic scope" value="Eukaryota"/>
</dbReference>
<gene>
    <name evidence="8" type="ORF">TTHERM_00624830</name>
</gene>
<dbReference type="GeneID" id="7831676"/>
<comment type="similarity">
    <text evidence="1">Belongs to the guanylate kinase family.</text>
</comment>
<dbReference type="EC" id="2.7.4.8" evidence="2"/>
<dbReference type="GO" id="GO:0004385">
    <property type="term" value="F:GMP kinase activity"/>
    <property type="evidence" value="ECO:0007669"/>
    <property type="project" value="UniProtKB-EC"/>
</dbReference>
<evidence type="ECO:0000256" key="6">
    <source>
        <dbReference type="ARBA" id="ARBA00022840"/>
    </source>
</evidence>
<dbReference type="FunFam" id="3.30.63.10:FF:000002">
    <property type="entry name" value="Guanylate kinase 1"/>
    <property type="match status" value="1"/>
</dbReference>
<evidence type="ECO:0000256" key="2">
    <source>
        <dbReference type="ARBA" id="ARBA00012961"/>
    </source>
</evidence>
<evidence type="ECO:0000256" key="5">
    <source>
        <dbReference type="ARBA" id="ARBA00022777"/>
    </source>
</evidence>
<evidence type="ECO:0000256" key="4">
    <source>
        <dbReference type="ARBA" id="ARBA00022741"/>
    </source>
</evidence>
<dbReference type="OMA" id="EWAVVHG"/>
<dbReference type="FunCoup" id="Q240P9">
    <property type="interactions" value="230"/>
</dbReference>
<sequence>MTDTSNISDFKSLIMNSVSRSLNTIFLSKAAFCQTKQKLNPLVLSGASGAGKGTLYGMLKSRNPNLFDLSVSCTTRKPRPGEAHGVHYYFINHEEFQKEIDQDNFAEHCLVHGNFYGTLQKQVFSFMDKGKICVLDIDVQGAEKVHKKFPSWNYVFINVPSLKILEQRLRGRGTETEQQIQTRLTNAVKEIDSKNKLGFYHEILNDTQDQAYNDLTTYLKKQYPGVPIN</sequence>
<evidence type="ECO:0000313" key="8">
    <source>
        <dbReference type="EMBL" id="EAS02365.1"/>
    </source>
</evidence>
<dbReference type="KEGG" id="tet:TTHERM_00624830"/>
<evidence type="ECO:0000256" key="1">
    <source>
        <dbReference type="ARBA" id="ARBA00005790"/>
    </source>
</evidence>
<dbReference type="InterPro" id="IPR008144">
    <property type="entry name" value="Guanylate_kin-like_dom"/>
</dbReference>
<keyword evidence="9" id="KW-1185">Reference proteome</keyword>
<keyword evidence="5 8" id="KW-0418">Kinase</keyword>
<organism evidence="8 9">
    <name type="scientific">Tetrahymena thermophila (strain SB210)</name>
    <dbReference type="NCBI Taxonomy" id="312017"/>
    <lineage>
        <taxon>Eukaryota</taxon>
        <taxon>Sar</taxon>
        <taxon>Alveolata</taxon>
        <taxon>Ciliophora</taxon>
        <taxon>Intramacronucleata</taxon>
        <taxon>Oligohymenophorea</taxon>
        <taxon>Hymenostomatida</taxon>
        <taxon>Tetrahymenina</taxon>
        <taxon>Tetrahymenidae</taxon>
        <taxon>Tetrahymena</taxon>
    </lineage>
</organism>
<feature type="domain" description="Guanylate kinase-like" evidence="7">
    <location>
        <begin position="39"/>
        <end position="220"/>
    </location>
</feature>
<dbReference type="InterPro" id="IPR008145">
    <property type="entry name" value="GK/Ca_channel_bsu"/>
</dbReference>
<dbReference type="Pfam" id="PF00625">
    <property type="entry name" value="Guanylate_kin"/>
    <property type="match status" value="1"/>
</dbReference>
<reference evidence="9" key="1">
    <citation type="journal article" date="2006" name="PLoS Biol.">
        <title>Macronuclear genome sequence of the ciliate Tetrahymena thermophila, a model eukaryote.</title>
        <authorList>
            <person name="Eisen J.A."/>
            <person name="Coyne R.S."/>
            <person name="Wu M."/>
            <person name="Wu D."/>
            <person name="Thiagarajan M."/>
            <person name="Wortman J.R."/>
            <person name="Badger J.H."/>
            <person name="Ren Q."/>
            <person name="Amedeo P."/>
            <person name="Jones K.M."/>
            <person name="Tallon L.J."/>
            <person name="Delcher A.L."/>
            <person name="Salzberg S.L."/>
            <person name="Silva J.C."/>
            <person name="Haas B.J."/>
            <person name="Majoros W.H."/>
            <person name="Farzad M."/>
            <person name="Carlton J.M."/>
            <person name="Smith R.K. Jr."/>
            <person name="Garg J."/>
            <person name="Pearlman R.E."/>
            <person name="Karrer K.M."/>
            <person name="Sun L."/>
            <person name="Manning G."/>
            <person name="Elde N.C."/>
            <person name="Turkewitz A.P."/>
            <person name="Asai D.J."/>
            <person name="Wilkes D.E."/>
            <person name="Wang Y."/>
            <person name="Cai H."/>
            <person name="Collins K."/>
            <person name="Stewart B.A."/>
            <person name="Lee S.R."/>
            <person name="Wilamowska K."/>
            <person name="Weinberg Z."/>
            <person name="Ruzzo W.L."/>
            <person name="Wloga D."/>
            <person name="Gaertig J."/>
            <person name="Frankel J."/>
            <person name="Tsao C.-C."/>
            <person name="Gorovsky M.A."/>
            <person name="Keeling P.J."/>
            <person name="Waller R.F."/>
            <person name="Patron N.J."/>
            <person name="Cherry J.M."/>
            <person name="Stover N.A."/>
            <person name="Krieger C.J."/>
            <person name="del Toro C."/>
            <person name="Ryder H.F."/>
            <person name="Williamson S.C."/>
            <person name="Barbeau R.A."/>
            <person name="Hamilton E.P."/>
            <person name="Orias E."/>
        </authorList>
    </citation>
    <scope>NUCLEOTIDE SEQUENCE [LARGE SCALE GENOMIC DNA]</scope>
    <source>
        <strain evidence="9">SB210</strain>
    </source>
</reference>
<dbReference type="EMBL" id="GG662540">
    <property type="protein sequence ID" value="EAS02365.1"/>
    <property type="molecule type" value="Genomic_DNA"/>
</dbReference>
<evidence type="ECO:0000256" key="3">
    <source>
        <dbReference type="ARBA" id="ARBA00022679"/>
    </source>
</evidence>
<evidence type="ECO:0000313" key="9">
    <source>
        <dbReference type="Proteomes" id="UP000009168"/>
    </source>
</evidence>
<keyword evidence="6" id="KW-0067">ATP-binding</keyword>
<accession>Q240P9</accession>
<dbReference type="OrthoDB" id="6334211at2759"/>
<proteinExistence type="inferred from homology"/>
<dbReference type="PROSITE" id="PS00856">
    <property type="entry name" value="GUANYLATE_KINASE_1"/>
    <property type="match status" value="1"/>
</dbReference>
<dbReference type="Gene3D" id="3.40.50.300">
    <property type="entry name" value="P-loop containing nucleotide triphosphate hydrolases"/>
    <property type="match status" value="1"/>
</dbReference>
<dbReference type="CDD" id="cd00071">
    <property type="entry name" value="GMPK"/>
    <property type="match status" value="1"/>
</dbReference>
<dbReference type="PROSITE" id="PS50052">
    <property type="entry name" value="GUANYLATE_KINASE_2"/>
    <property type="match status" value="1"/>
</dbReference>